<accession>K6ZLV6</accession>
<dbReference type="Proteomes" id="UP000006251">
    <property type="component" value="Unassembled WGS sequence"/>
</dbReference>
<name>K6ZLV6_9ALTE</name>
<reference evidence="3" key="1">
    <citation type="journal article" date="2014" name="Environ. Microbiol.">
        <title>Comparative genomics of the marine bacterial genus Glaciecola reveals the high degree of genomic diversity and genomic characteristic for cold adaptation.</title>
        <authorList>
            <person name="Qin Q.L."/>
            <person name="Xie B.B."/>
            <person name="Yu Y."/>
            <person name="Shu Y.L."/>
            <person name="Rong J.C."/>
            <person name="Zhang Y.J."/>
            <person name="Zhao D.L."/>
            <person name="Chen X.L."/>
            <person name="Zhang X.Y."/>
            <person name="Chen B."/>
            <person name="Zhou B.C."/>
            <person name="Zhang Y.Z."/>
        </authorList>
    </citation>
    <scope>NUCLEOTIDE SEQUENCE [LARGE SCALE GENOMIC DNA]</scope>
    <source>
        <strain evidence="3">ACAM 615</strain>
    </source>
</reference>
<gene>
    <name evidence="2" type="ORF">GPAL_3002</name>
</gene>
<evidence type="ECO:0000313" key="3">
    <source>
        <dbReference type="Proteomes" id="UP000006251"/>
    </source>
</evidence>
<organism evidence="2 3">
    <name type="scientific">Brumicola pallidula DSM 14239 = ACAM 615</name>
    <dbReference type="NCBI Taxonomy" id="1121922"/>
    <lineage>
        <taxon>Bacteria</taxon>
        <taxon>Pseudomonadati</taxon>
        <taxon>Pseudomonadota</taxon>
        <taxon>Gammaproteobacteria</taxon>
        <taxon>Alteromonadales</taxon>
        <taxon>Alteromonadaceae</taxon>
        <taxon>Brumicola</taxon>
    </lineage>
</organism>
<feature type="region of interest" description="Disordered" evidence="1">
    <location>
        <begin position="1"/>
        <end position="20"/>
    </location>
</feature>
<keyword evidence="3" id="KW-1185">Reference proteome</keyword>
<protein>
    <submittedName>
        <fullName evidence="2">Uncharacterized protein</fullName>
    </submittedName>
</protein>
<proteinExistence type="predicted"/>
<dbReference type="AlphaFoldDB" id="K6ZLV6"/>
<dbReference type="EMBL" id="BAEQ01000050">
    <property type="protein sequence ID" value="GAC29853.1"/>
    <property type="molecule type" value="Genomic_DNA"/>
</dbReference>
<sequence length="39" mass="4311">MIKVASLLNDGPCQSKDTKKRKSLRIGVTKGLYFSRITG</sequence>
<evidence type="ECO:0000256" key="1">
    <source>
        <dbReference type="SAM" id="MobiDB-lite"/>
    </source>
</evidence>
<evidence type="ECO:0000313" key="2">
    <source>
        <dbReference type="EMBL" id="GAC29853.1"/>
    </source>
</evidence>
<comment type="caution">
    <text evidence="2">The sequence shown here is derived from an EMBL/GenBank/DDBJ whole genome shotgun (WGS) entry which is preliminary data.</text>
</comment>